<protein>
    <submittedName>
        <fullName evidence="1">Uncharacterized protein</fullName>
    </submittedName>
</protein>
<evidence type="ECO:0000313" key="1">
    <source>
        <dbReference type="EMBL" id="KAJ8000235.1"/>
    </source>
</evidence>
<comment type="caution">
    <text evidence="1">The sequence shown here is derived from an EMBL/GenBank/DDBJ whole genome shotgun (WGS) entry which is preliminary data.</text>
</comment>
<reference evidence="1" key="1">
    <citation type="submission" date="2021-05" db="EMBL/GenBank/DDBJ databases">
        <authorList>
            <person name="Pan Q."/>
            <person name="Jouanno E."/>
            <person name="Zahm M."/>
            <person name="Klopp C."/>
            <person name="Cabau C."/>
            <person name="Louis A."/>
            <person name="Berthelot C."/>
            <person name="Parey E."/>
            <person name="Roest Crollius H."/>
            <person name="Montfort J."/>
            <person name="Robinson-Rechavi M."/>
            <person name="Bouchez O."/>
            <person name="Lampietro C."/>
            <person name="Lopez Roques C."/>
            <person name="Donnadieu C."/>
            <person name="Postlethwait J."/>
            <person name="Bobe J."/>
            <person name="Dillon D."/>
            <person name="Chandos A."/>
            <person name="von Hippel F."/>
            <person name="Guiguen Y."/>
        </authorList>
    </citation>
    <scope>NUCLEOTIDE SEQUENCE</scope>
    <source>
        <strain evidence="1">YG-Jan2019</strain>
    </source>
</reference>
<sequence>MELEREVVQEEQCRVDGVKSDPEEDDKTAGHACGLCGRSFPLLSSLSQHMRRHNGEKPYKCPYCEHRVAQKGSLKAHVRGHKLGLLSRSLGKTEGEEENANEKRVHTDGDTELPDSPANGSSAKKPKFNGKAKKRISRKKCADTVIQNDTEEPSQTAAEFDSMPERANGVDEGIGEADKGSFPCGSCSQVFPRALLLKAHAKKHRSSLDHGCRICGRRFRQAWFLQSHMRIHRTNTQLRGGGGGDGGEPQATVNGVPRDPASLVNDGCLYELCAGCGNFFYDRKTLRLHERLHKQSHTPSKQSHGPTGNSQQADSDNGSLSPAAKRQFLECLNLRAAGAGEAAEDGSLGRRIPELDPVCSYQAWQLVTRGRVAEATERGWKEMPADEELAFNQEKGTHVPLKQEKRKRQLDTSQSKKKKGSQDAVVNHQQGNSRNGPSLLNGLNPETFGILQKKKVRDQSNKQSTKSNSASQTGTAKTNSIRDSSHGETKPYTCDQCDFHTSDPSSFTFHMHKQHQDIGDTHHPLLGAVIEDPSHKPPHASGYMEYLRLKSTLLSRPYWNPRAGHPGQERATTRGRPEKSKTLIVKGPSSQDATVGINLLNLSAPEGQEEDVGTDQTAVASEGALVRHHCPFCAHTTHYPEVLWIHQRVSHRVDSGSSLAPKWAPYVNGVKCPKAAGRRTGPPPFLEGKDCPAFPVPHGQRTQPPCSVASQPSAGGAKRPKTHAAAKTSRAQSNGSQVMGSVPESHGSTRSPPGGGKNLIPQKKKLNRPCHAVANESPQIKPQALPKTAVTPNSGSASVRGLSKQSGAPKSRIHHRAAAEGSLLPQEGLGFILSRNHGRADHTLHTTPDRKHLHQPHPGDPPTASKGHDLWSVMNMLGGPGSSGYLAPPNLHGNGKMESPTGDCGDTPMDIDILGLLKNYKSQDLAALYQHWGFVDPRLDQHAILEYNRPFGNEVSSSTEASKQASGGSPASATTLRKGT</sequence>
<organism evidence="1 2">
    <name type="scientific">Dallia pectoralis</name>
    <name type="common">Alaska blackfish</name>
    <dbReference type="NCBI Taxonomy" id="75939"/>
    <lineage>
        <taxon>Eukaryota</taxon>
        <taxon>Metazoa</taxon>
        <taxon>Chordata</taxon>
        <taxon>Craniata</taxon>
        <taxon>Vertebrata</taxon>
        <taxon>Euteleostomi</taxon>
        <taxon>Actinopterygii</taxon>
        <taxon>Neopterygii</taxon>
        <taxon>Teleostei</taxon>
        <taxon>Protacanthopterygii</taxon>
        <taxon>Esociformes</taxon>
        <taxon>Umbridae</taxon>
        <taxon>Dallia</taxon>
    </lineage>
</organism>
<dbReference type="Proteomes" id="UP001157502">
    <property type="component" value="Chromosome 16"/>
</dbReference>
<accession>A0ACC2G9S6</accession>
<dbReference type="EMBL" id="CM055743">
    <property type="protein sequence ID" value="KAJ8000235.1"/>
    <property type="molecule type" value="Genomic_DNA"/>
</dbReference>
<gene>
    <name evidence="1" type="ORF">DPEC_G00202730</name>
</gene>
<evidence type="ECO:0000313" key="2">
    <source>
        <dbReference type="Proteomes" id="UP001157502"/>
    </source>
</evidence>
<name>A0ACC2G9S6_DALPE</name>
<proteinExistence type="predicted"/>
<keyword evidence="2" id="KW-1185">Reference proteome</keyword>